<accession>A0A9X0A814</accession>
<dbReference type="OrthoDB" id="3045089at2759"/>
<reference evidence="2" key="1">
    <citation type="submission" date="2022-11" db="EMBL/GenBank/DDBJ databases">
        <title>Genome Resource of Sclerotinia nivalis Strain SnTB1, a Plant Pathogen Isolated from American Ginseng.</title>
        <authorList>
            <person name="Fan S."/>
        </authorList>
    </citation>
    <scope>NUCLEOTIDE SEQUENCE</scope>
    <source>
        <strain evidence="2">SnTB1</strain>
    </source>
</reference>
<gene>
    <name evidence="2" type="ORF">OCU04_013088</name>
</gene>
<dbReference type="InterPro" id="IPR054464">
    <property type="entry name" value="ULD_fung"/>
</dbReference>
<sequence length="329" mass="37434">MLFSMIEIIQDFPTKLKTHFINVLNNQIVSILQRQLNLIQDELRMVRTEGKEHYKNLSSKVEQSILTLRPLQLDIASQGHTIQRNFDRVMSKLEDKNSYDDAVKAINEHTTNTLKDMFGKIQTLSHACFQEAGAILTGEDSLTLTTYPRISSQTIEQEAGNRESLRKVYYMILLYARLMARNLLLRLARMMEPSKALTPILLAKYHITFYDALGRRPSILQFDTLVNFKVFQAFLLESFTGTAGRGLVERGSYLLEDSSTKTVLSADTWSRLVFPGCCVGMAMVVGRPNPSQDFPIPENKCPASGCSGTLRIQSYSIWQKWFVNPTQFS</sequence>
<evidence type="ECO:0000313" key="2">
    <source>
        <dbReference type="EMBL" id="KAJ8057906.1"/>
    </source>
</evidence>
<feature type="domain" description="Ubiquitin-like" evidence="1">
    <location>
        <begin position="204"/>
        <end position="285"/>
    </location>
</feature>
<evidence type="ECO:0000313" key="3">
    <source>
        <dbReference type="Proteomes" id="UP001152300"/>
    </source>
</evidence>
<dbReference type="PANTHER" id="PTHR38886:SF1">
    <property type="entry name" value="NACHT-NTPASE AND P-LOOP NTPASES N-TERMINAL DOMAIN-CONTAINING PROTEIN"/>
    <property type="match status" value="1"/>
</dbReference>
<dbReference type="EMBL" id="JAPEIS010000018">
    <property type="protein sequence ID" value="KAJ8057906.1"/>
    <property type="molecule type" value="Genomic_DNA"/>
</dbReference>
<evidence type="ECO:0000259" key="1">
    <source>
        <dbReference type="Pfam" id="PF22893"/>
    </source>
</evidence>
<dbReference type="Pfam" id="PF22893">
    <property type="entry name" value="ULD_2"/>
    <property type="match status" value="1"/>
</dbReference>
<protein>
    <recommendedName>
        <fullName evidence="1">Ubiquitin-like domain-containing protein</fullName>
    </recommendedName>
</protein>
<organism evidence="2 3">
    <name type="scientific">Sclerotinia nivalis</name>
    <dbReference type="NCBI Taxonomy" id="352851"/>
    <lineage>
        <taxon>Eukaryota</taxon>
        <taxon>Fungi</taxon>
        <taxon>Dikarya</taxon>
        <taxon>Ascomycota</taxon>
        <taxon>Pezizomycotina</taxon>
        <taxon>Leotiomycetes</taxon>
        <taxon>Helotiales</taxon>
        <taxon>Sclerotiniaceae</taxon>
        <taxon>Sclerotinia</taxon>
    </lineage>
</organism>
<comment type="caution">
    <text evidence="2">The sequence shown here is derived from an EMBL/GenBank/DDBJ whole genome shotgun (WGS) entry which is preliminary data.</text>
</comment>
<name>A0A9X0A814_9HELO</name>
<proteinExistence type="predicted"/>
<dbReference type="AlphaFoldDB" id="A0A9X0A814"/>
<dbReference type="PANTHER" id="PTHR38886">
    <property type="entry name" value="SESA DOMAIN-CONTAINING PROTEIN"/>
    <property type="match status" value="1"/>
</dbReference>
<keyword evidence="3" id="KW-1185">Reference proteome</keyword>
<dbReference type="Proteomes" id="UP001152300">
    <property type="component" value="Unassembled WGS sequence"/>
</dbReference>